<dbReference type="PANTHER" id="PTHR42686">
    <property type="entry name" value="GH17980P-RELATED"/>
    <property type="match status" value="1"/>
</dbReference>
<sequence>MEKRRFGTIGEVSRLTLGGGGIGQVWGSTSREEGIATLKLAVDGGIDVIDAAPGYKVCEALIGEAFGGRLPEGMKITTKCGIGSPPAGEVYPKFRASLEQSLAAMRLERVDLFFLHNEICPDDFAYPVDNERLSEFATAWSLYRDAVVPAFERLKQEGLIGAWGITGVGVPEAIIDALQEAPRPQAVQAVANLLDSPGGLTRLRTPARPRDIIATAQANGVGVMGIRAVQAGALTRAIDRPLDPDHPDARDFVRAAPFRALCDRWGADPAIIAHRYALGMDGVDTLVLGVKNREELRQCLDAEAAGPLPPEETAAIDALRLR</sequence>
<dbReference type="PANTHER" id="PTHR42686:SF1">
    <property type="entry name" value="GH17980P-RELATED"/>
    <property type="match status" value="1"/>
</dbReference>
<evidence type="ECO:0000313" key="3">
    <source>
        <dbReference type="Proteomes" id="UP001642900"/>
    </source>
</evidence>
<gene>
    <name evidence="2" type="ORF">G6N73_09965</name>
</gene>
<dbReference type="RefSeq" id="WP_165026933.1">
    <property type="nucleotide sequence ID" value="NZ_JAAKZF010000009.1"/>
</dbReference>
<dbReference type="InterPro" id="IPR020471">
    <property type="entry name" value="AKR"/>
</dbReference>
<dbReference type="InterPro" id="IPR023210">
    <property type="entry name" value="NADP_OxRdtase_dom"/>
</dbReference>
<dbReference type="Gene3D" id="3.20.20.100">
    <property type="entry name" value="NADP-dependent oxidoreductase domain"/>
    <property type="match status" value="1"/>
</dbReference>
<evidence type="ECO:0000259" key="1">
    <source>
        <dbReference type="Pfam" id="PF00248"/>
    </source>
</evidence>
<dbReference type="InterPro" id="IPR036812">
    <property type="entry name" value="NAD(P)_OxRdtase_dom_sf"/>
</dbReference>
<proteinExistence type="predicted"/>
<accession>A0A6G4WBC1</accession>
<organism evidence="2 3">
    <name type="scientific">Allomesorhizobium camelthorni</name>
    <dbReference type="NCBI Taxonomy" id="475069"/>
    <lineage>
        <taxon>Bacteria</taxon>
        <taxon>Pseudomonadati</taxon>
        <taxon>Pseudomonadota</taxon>
        <taxon>Alphaproteobacteria</taxon>
        <taxon>Hyphomicrobiales</taxon>
        <taxon>Phyllobacteriaceae</taxon>
        <taxon>Allomesorhizobium</taxon>
    </lineage>
</organism>
<name>A0A6G4WBC1_9HYPH</name>
<dbReference type="Proteomes" id="UP001642900">
    <property type="component" value="Unassembled WGS sequence"/>
</dbReference>
<dbReference type="GO" id="GO:0005829">
    <property type="term" value="C:cytosol"/>
    <property type="evidence" value="ECO:0007669"/>
    <property type="project" value="TreeGrafter"/>
</dbReference>
<dbReference type="SUPFAM" id="SSF51430">
    <property type="entry name" value="NAD(P)-linked oxidoreductase"/>
    <property type="match status" value="1"/>
</dbReference>
<protein>
    <submittedName>
        <fullName evidence="2">Aldo/keto reductase</fullName>
    </submittedName>
</protein>
<keyword evidence="3" id="KW-1185">Reference proteome</keyword>
<dbReference type="GO" id="GO:0016491">
    <property type="term" value="F:oxidoreductase activity"/>
    <property type="evidence" value="ECO:0007669"/>
    <property type="project" value="InterPro"/>
</dbReference>
<dbReference type="EMBL" id="JAAKZF010000009">
    <property type="protein sequence ID" value="NGO51503.1"/>
    <property type="molecule type" value="Genomic_DNA"/>
</dbReference>
<feature type="domain" description="NADP-dependent oxidoreductase" evidence="1">
    <location>
        <begin position="14"/>
        <end position="319"/>
    </location>
</feature>
<reference evidence="2 3" key="1">
    <citation type="submission" date="2020-02" db="EMBL/GenBank/DDBJ databases">
        <title>Genome sequence of strain CCNWXJ40-4.</title>
        <authorList>
            <person name="Gao J."/>
            <person name="Sun J."/>
        </authorList>
    </citation>
    <scope>NUCLEOTIDE SEQUENCE [LARGE SCALE GENOMIC DNA]</scope>
    <source>
        <strain evidence="2 3">CCNWXJ 40-4</strain>
    </source>
</reference>
<dbReference type="CDD" id="cd19104">
    <property type="entry name" value="AKR_unchar"/>
    <property type="match status" value="1"/>
</dbReference>
<comment type="caution">
    <text evidence="2">The sequence shown here is derived from an EMBL/GenBank/DDBJ whole genome shotgun (WGS) entry which is preliminary data.</text>
</comment>
<dbReference type="AlphaFoldDB" id="A0A6G4WBC1"/>
<dbReference type="Pfam" id="PF00248">
    <property type="entry name" value="Aldo_ket_red"/>
    <property type="match status" value="1"/>
</dbReference>
<evidence type="ECO:0000313" key="2">
    <source>
        <dbReference type="EMBL" id="NGO51503.1"/>
    </source>
</evidence>